<dbReference type="EMBL" id="QRDX01000008">
    <property type="protein sequence ID" value="RED45640.1"/>
    <property type="molecule type" value="Genomic_DNA"/>
</dbReference>
<organism evidence="1 2">
    <name type="scientific">Seonamhaeicola aphaedonensis</name>
    <dbReference type="NCBI Taxonomy" id="1461338"/>
    <lineage>
        <taxon>Bacteria</taxon>
        <taxon>Pseudomonadati</taxon>
        <taxon>Bacteroidota</taxon>
        <taxon>Flavobacteriia</taxon>
        <taxon>Flavobacteriales</taxon>
        <taxon>Flavobacteriaceae</taxon>
    </lineage>
</organism>
<evidence type="ECO:0000313" key="1">
    <source>
        <dbReference type="EMBL" id="RED45640.1"/>
    </source>
</evidence>
<keyword evidence="2" id="KW-1185">Reference proteome</keyword>
<gene>
    <name evidence="1" type="ORF">DFQ02_10818</name>
</gene>
<comment type="caution">
    <text evidence="1">The sequence shown here is derived from an EMBL/GenBank/DDBJ whole genome shotgun (WGS) entry which is preliminary data.</text>
</comment>
<proteinExistence type="predicted"/>
<accession>A0A3D9H821</accession>
<dbReference type="Proteomes" id="UP000256629">
    <property type="component" value="Unassembled WGS sequence"/>
</dbReference>
<reference evidence="1 2" key="1">
    <citation type="submission" date="2018-07" db="EMBL/GenBank/DDBJ databases">
        <title>Genomic Encyclopedia of Type Strains, Phase III (KMG-III): the genomes of soil and plant-associated and newly described type strains.</title>
        <authorList>
            <person name="Whitman W."/>
        </authorList>
    </citation>
    <scope>NUCLEOTIDE SEQUENCE [LARGE SCALE GENOMIC DNA]</scope>
    <source>
        <strain evidence="1 2">CECT 8487</strain>
    </source>
</reference>
<name>A0A3D9H821_9FLAO</name>
<protein>
    <submittedName>
        <fullName evidence="1">Uncharacterized protein</fullName>
    </submittedName>
</protein>
<sequence>MIHRIKTSKFTKVIASYMAIQLILTTVQPSNLFALGGGPAQPEFNAFTPIGTSDMVDLASGDFNYNIPIMDIGGYPINLAYNSGVTMDQEASWVGLGWNLNVGQINRQIRGIPDDFDGTKLDTIRYENNIKNNITVGASLKLHPAVAGKDLGLSLAGASLGVEYNNYQGLTFKPSVGLSYQMSDKVSVGMNLSTSTTQGATVQPSLSIGETLKDSEGNRLGFTPNSSYGLSLNSRQGITNLTINRSNSGIAINKNRESALGGSGSISGSSNSTLLFADNTFTPTKRPPYLNTTIGFNAALGTEITFGEFQGEIYGYASVQKMKDKVTTEKVFGYEHTEKASKHDVLDFNRENDRSLSQNTTTLPIPNYTYDVYSINGQGIGGSFRPFRSQVGYVFDKYVKDFSSDTSLGIEFGTGNLVKLGADFKFSPSISSTGLWENGNRARRNYTEQLNGNAVDYENVYFKNIGETNVDREFQNVFINKMGGYQPVRIGIGGFMLDKKTIPNKYFMGVDNPANIDPLTPTSTFSKIKRDQRLVRKQSILKLTKDELLNITNNYTTENKPKINTLAKSHHTTAISIFNEDGSTYQYFQPLYNTKKIEATFAVDAKNYDCESGLVSYSGKESSTKNESGRDHFFNRVSTPAYAHTYLLSSVLSSDYEDLTGNGPTDDDLGSYTKFIYKKTNSNYKWRVPVELNTATLNEGLNSLSKDQTGSYTYGEKELMYIDKIETKTHVAIFNTNVNRNDALGVSGENGGANLGNRMRRLSRIELYSKPEYKERQSYLEDNDNSNNHLASLIKPIKTAHFVYDYSLCKGVPNSVNSNTGKLTLKQVYFTYRGSNMGKYTPYEFTYEKEFNINGQIVNNNPNYDIKGYNLWGNHKDNDGNCGIFGETTNSEFPYVEQDKAMEDINAAAWSLVKIGLPSGGTIDVDYESDDYQYVQNKKALQMFKLVGATDGIDFQNANDKTLYSSTKEISHIYIEVDELISAQDFIDRYVGDLQNEVIYFRFLMNMIKNTSSKYDYVTGYFKLDSGYSIQQNTTEGTTLVAIPVKKVSIGDSGLEVNPFSKAAWQFARTYLNRLAYSQNGSEDNFSVAGIMDDIVSQLKNITEIFQGPNRYLRNQKCANSFVPNKSWIRLQNPNGKKLGGGVRVTKIEMNDEWDVMTDNDDNPVYRMNYGQEYNYETLDGKSSGVAAYEPQGGKENPFVVPFEDYDLNRLLAPSDKNYVEGPLGSSFFPAPRVTYSRVTAKNLDRTQEDNGVVTAQVGKHATGMVVNEFYTSKDFPTIAKHTMIDDHYNEIGTGITGGIASFFNLNVYQDRHLALSQGFTVITNDMDGKPKSQRVYPERSEGNQDAISAVEYIYHTKTNGELENELQVYDKNGTTSKETIGVHYDVVNDFRTSRSLVTSFGADGNLAIAIFGLFPVFAPSINNINFAFHRNTMRSAATTKVVHKTGLLKEKIAYDLGSSVSTKNLVYDALTGEVLLTETTNEFKEHYYNFNYPAYWAYNGMGQASNNLGMKTDITYDPTYHYRFATDNANTYLIDGDEVWSTPTDTKYWVVNVGKYGYNSFDLMDSNGVIISSPEESIKVLRSGYRNFHTASMASVTTMKNPLTDGLGIYQNIDNNTLNSNDWNTYRVVNTNAVKYSDAWPSQCECSLPKISIDANENVVVHNGQDFNPYRYNVKGDWRAKSSYAYLTSRENGSLDPNPRNTGFLSSHTPFHRYNGNWYTETNDPAWTYASEVTEYSPYGAELENQDALDRYSAAQYGFNYTFPLAVTSNSRYQEMGYDSFEDVDTQCEDGHFNFKKRIANYGGVEVSKDESHSGRQSIKIKPNNIAAIESRIVPCDTLSGN</sequence>
<dbReference type="OrthoDB" id="9814627at2"/>
<evidence type="ECO:0000313" key="2">
    <source>
        <dbReference type="Proteomes" id="UP000256629"/>
    </source>
</evidence>
<dbReference type="RefSeq" id="WP_147297780.1">
    <property type="nucleotide sequence ID" value="NZ_QRDX01000008.1"/>
</dbReference>